<dbReference type="AlphaFoldDB" id="A0A1Y5NYF8"/>
<accession>A0A1Y5NYF8</accession>
<protein>
    <submittedName>
        <fullName evidence="5">Predicted transmembrane transcriptional regulator</fullName>
    </submittedName>
</protein>
<sequence length="224" mass="23414">MNVEHPQYAEWDAAYVLGALSTSDRRLFEAHLAECALCRAAVAELAPTVGLLSRVTADVVTRLDEGPDAGGPAALISLAGERRRRRRRVGWIAAAAAIALLVPAAVGTGLALSAATQPTASFALEEVRDVTLEASVRLTDVAWGTRVDLECRYPPGGDAPPGGWVYALAVIGVDGDETVSTWRAAPGTTSTLSGATALAVEDIRAVEIRSASGEVLMRRDLPAD</sequence>
<evidence type="ECO:0000256" key="3">
    <source>
        <dbReference type="SAM" id="Phobius"/>
    </source>
</evidence>
<dbReference type="InterPro" id="IPR041916">
    <property type="entry name" value="Anti_sigma_zinc_sf"/>
</dbReference>
<evidence type="ECO:0000256" key="2">
    <source>
        <dbReference type="ARBA" id="ARBA00023163"/>
    </source>
</evidence>
<gene>
    <name evidence="5" type="ORF">MIPYR_20032</name>
</gene>
<dbReference type="Pfam" id="PF13490">
    <property type="entry name" value="zf-HC2"/>
    <property type="match status" value="1"/>
</dbReference>
<keyword evidence="3 5" id="KW-0812">Transmembrane</keyword>
<evidence type="ECO:0000313" key="5">
    <source>
        <dbReference type="EMBL" id="SBS71482.1"/>
    </source>
</evidence>
<reference evidence="5" key="1">
    <citation type="submission" date="2016-03" db="EMBL/GenBank/DDBJ databases">
        <authorList>
            <person name="Ploux O."/>
        </authorList>
    </citation>
    <scope>NUCLEOTIDE SEQUENCE</scope>
    <source>
        <strain evidence="5">UC1</strain>
    </source>
</reference>
<dbReference type="EMBL" id="FLQR01000006">
    <property type="protein sequence ID" value="SBS71482.1"/>
    <property type="molecule type" value="Genomic_DNA"/>
</dbReference>
<dbReference type="Gene3D" id="1.10.10.1320">
    <property type="entry name" value="Anti-sigma factor, zinc-finger domain"/>
    <property type="match status" value="1"/>
</dbReference>
<evidence type="ECO:0000256" key="1">
    <source>
        <dbReference type="ARBA" id="ARBA00023015"/>
    </source>
</evidence>
<dbReference type="InterPro" id="IPR027383">
    <property type="entry name" value="Znf_put"/>
</dbReference>
<name>A0A1Y5NYF8_9MICO</name>
<organism evidence="5">
    <name type="scientific">uncultured Microbacterium sp</name>
    <dbReference type="NCBI Taxonomy" id="191216"/>
    <lineage>
        <taxon>Bacteria</taxon>
        <taxon>Bacillati</taxon>
        <taxon>Actinomycetota</taxon>
        <taxon>Actinomycetes</taxon>
        <taxon>Micrococcales</taxon>
        <taxon>Microbacteriaceae</taxon>
        <taxon>Microbacterium</taxon>
        <taxon>environmental samples</taxon>
    </lineage>
</organism>
<keyword evidence="3" id="KW-0472">Membrane</keyword>
<keyword evidence="3" id="KW-1133">Transmembrane helix</keyword>
<keyword evidence="1" id="KW-0805">Transcription regulation</keyword>
<proteinExistence type="predicted"/>
<evidence type="ECO:0000259" key="4">
    <source>
        <dbReference type="Pfam" id="PF13490"/>
    </source>
</evidence>
<dbReference type="RefSeq" id="WP_295574432.1">
    <property type="nucleotide sequence ID" value="NZ_FLQR01000006.1"/>
</dbReference>
<feature type="transmembrane region" description="Helical" evidence="3">
    <location>
        <begin position="89"/>
        <end position="112"/>
    </location>
</feature>
<feature type="domain" description="Putative zinc-finger" evidence="4">
    <location>
        <begin position="14"/>
        <end position="39"/>
    </location>
</feature>
<keyword evidence="2" id="KW-0804">Transcription</keyword>